<organism>
    <name type="scientific">Ixodes scapularis</name>
    <name type="common">Black-legged tick</name>
    <name type="synonym">Deer tick</name>
    <dbReference type="NCBI Taxonomy" id="6945"/>
    <lineage>
        <taxon>Eukaryota</taxon>
        <taxon>Metazoa</taxon>
        <taxon>Ecdysozoa</taxon>
        <taxon>Arthropoda</taxon>
        <taxon>Chelicerata</taxon>
        <taxon>Arachnida</taxon>
        <taxon>Acari</taxon>
        <taxon>Parasitiformes</taxon>
        <taxon>Ixodida</taxon>
        <taxon>Ixodoidea</taxon>
        <taxon>Ixodidae</taxon>
        <taxon>Ixodinae</taxon>
        <taxon>Ixodes</taxon>
    </lineage>
</organism>
<dbReference type="Pfam" id="PF01431">
    <property type="entry name" value="Peptidase_M13"/>
    <property type="match status" value="1"/>
</dbReference>
<dbReference type="PRINTS" id="PR00786">
    <property type="entry name" value="NEPRILYSIN"/>
</dbReference>
<dbReference type="EMBL" id="ABJB010159052">
    <property type="status" value="NOT_ANNOTATED_CDS"/>
    <property type="molecule type" value="Genomic_DNA"/>
</dbReference>
<feature type="non-terminal residue" evidence="2">
    <location>
        <position position="357"/>
    </location>
</feature>
<dbReference type="SUPFAM" id="SSF55486">
    <property type="entry name" value="Metalloproteases ('zincins'), catalytic domain"/>
    <property type="match status" value="1"/>
</dbReference>
<dbReference type="Proteomes" id="UP000001555">
    <property type="component" value="Unassembled WGS sequence"/>
</dbReference>
<evidence type="ECO:0000259" key="1">
    <source>
        <dbReference type="Pfam" id="PF01431"/>
    </source>
</evidence>
<dbReference type="VEuPathDB" id="VectorBase:ISCW018366"/>
<evidence type="ECO:0000313" key="2">
    <source>
        <dbReference type="EMBL" id="EEC05725.1"/>
    </source>
</evidence>
<dbReference type="EMBL" id="DS708537">
    <property type="protein sequence ID" value="EEC05725.1"/>
    <property type="molecule type" value="Genomic_DNA"/>
</dbReference>
<dbReference type="EC" id="3.4.24.71" evidence="2"/>
<dbReference type="InterPro" id="IPR018497">
    <property type="entry name" value="Peptidase_M13_C"/>
</dbReference>
<dbReference type="EnsemblMetazoa" id="ISCW018366-RA">
    <property type="protein sequence ID" value="ISCW018366-PA"/>
    <property type="gene ID" value="ISCW018366"/>
</dbReference>
<protein>
    <submittedName>
        <fullName evidence="2 3">Endothelin-converting enzyme, putative</fullName>
        <ecNumber evidence="2">3.4.24.71</ecNumber>
    </submittedName>
</protein>
<dbReference type="PANTHER" id="PTHR11733">
    <property type="entry name" value="ZINC METALLOPROTEASE FAMILY M13 NEPRILYSIN-RELATED"/>
    <property type="match status" value="1"/>
</dbReference>
<feature type="domain" description="Peptidase M13 C-terminal" evidence="1">
    <location>
        <begin position="208"/>
        <end position="356"/>
    </location>
</feature>
<proteinExistence type="predicted"/>
<dbReference type="InterPro" id="IPR024079">
    <property type="entry name" value="MetalloPept_cat_dom_sf"/>
</dbReference>
<dbReference type="HOGENOM" id="CLU_777502_0_0_1"/>
<dbReference type="GO" id="GO:0005886">
    <property type="term" value="C:plasma membrane"/>
    <property type="evidence" value="ECO:0000318"/>
    <property type="project" value="GO_Central"/>
</dbReference>
<dbReference type="VEuPathDB" id="VectorBase:ISCI018366"/>
<name>B7PGK3_IXOSC</name>
<dbReference type="InterPro" id="IPR000718">
    <property type="entry name" value="Peptidase_M13"/>
</dbReference>
<dbReference type="VEuPathDB" id="VectorBase:ISCP_032498"/>
<accession>B7PGK3</accession>
<dbReference type="STRING" id="6945.B7PGK3"/>
<reference evidence="3" key="2">
    <citation type="submission" date="2020-05" db="UniProtKB">
        <authorList>
            <consortium name="EnsemblMetazoa"/>
        </authorList>
    </citation>
    <scope>IDENTIFICATION</scope>
    <source>
        <strain evidence="3">wikel</strain>
    </source>
</reference>
<reference evidence="2 4" key="1">
    <citation type="submission" date="2008-03" db="EMBL/GenBank/DDBJ databases">
        <title>Annotation of Ixodes scapularis.</title>
        <authorList>
            <consortium name="Ixodes scapularis Genome Project Consortium"/>
            <person name="Caler E."/>
            <person name="Hannick L.I."/>
            <person name="Bidwell S."/>
            <person name="Joardar V."/>
            <person name="Thiagarajan M."/>
            <person name="Amedeo P."/>
            <person name="Galinsky K.J."/>
            <person name="Schobel S."/>
            <person name="Inman J."/>
            <person name="Hostetler J."/>
            <person name="Miller J."/>
            <person name="Hammond M."/>
            <person name="Megy K."/>
            <person name="Lawson D."/>
            <person name="Kodira C."/>
            <person name="Sutton G."/>
            <person name="Meyer J."/>
            <person name="Hill C.A."/>
            <person name="Birren B."/>
            <person name="Nene V."/>
            <person name="Collins F."/>
            <person name="Alarcon-Chaidez F."/>
            <person name="Wikel S."/>
            <person name="Strausberg R."/>
        </authorList>
    </citation>
    <scope>NUCLEOTIDE SEQUENCE [LARGE SCALE GENOMIC DNA]</scope>
    <source>
        <strain evidence="4">Wikel</strain>
        <strain evidence="2">Wikel colony</strain>
    </source>
</reference>
<feature type="non-terminal residue" evidence="2">
    <location>
        <position position="1"/>
    </location>
</feature>
<dbReference type="PROSITE" id="PS51885">
    <property type="entry name" value="NEPRILYSIN"/>
    <property type="match status" value="1"/>
</dbReference>
<dbReference type="Gene3D" id="3.40.390.10">
    <property type="entry name" value="Collagenase (Catalytic Domain)"/>
    <property type="match status" value="1"/>
</dbReference>
<evidence type="ECO:0000313" key="4">
    <source>
        <dbReference type="Proteomes" id="UP000001555"/>
    </source>
</evidence>
<dbReference type="PaxDb" id="6945-B7PGK3"/>
<evidence type="ECO:0000313" key="3">
    <source>
        <dbReference type="EnsemblMetazoa" id="ISCW018366-PA"/>
    </source>
</evidence>
<dbReference type="OrthoDB" id="6475849at2759"/>
<gene>
    <name evidence="3" type="primary">8028645</name>
    <name evidence="2" type="ORF">IscW_ISCW018366</name>
</gene>
<keyword evidence="4" id="KW-1185">Reference proteome</keyword>
<dbReference type="GO" id="GO:0004222">
    <property type="term" value="F:metalloendopeptidase activity"/>
    <property type="evidence" value="ECO:0000318"/>
    <property type="project" value="GO_Central"/>
</dbReference>
<dbReference type="GO" id="GO:0016485">
    <property type="term" value="P:protein processing"/>
    <property type="evidence" value="ECO:0000318"/>
    <property type="project" value="GO_Central"/>
</dbReference>
<dbReference type="PANTHER" id="PTHR11733:SF241">
    <property type="entry name" value="GH26575P-RELATED"/>
    <property type="match status" value="1"/>
</dbReference>
<dbReference type="AlphaFoldDB" id="B7PGK3"/>
<keyword evidence="2" id="KW-0378">Hydrolase</keyword>
<sequence>NAINSGLLEPISTETTFYVRSTQTLQIVNLLMREYRRNPRPALNWITMFVHFYFASASSYQLQQTFGNLPSRCMDYMTYIAPHALNVLVTEHKVSTDDVQTAKHIFQHMKRASGAFFSWMDNRTRALALRRFDKLSLTLGVPRKFYSPAILEKEYAFLPLFRGTFLEELLSAFRDKARIAIFEYTYGPKGQTMDRDVLSFSLVPPITNAYFVRYIHTIYFPTVILAKPLLVVESLAATYGSFGSILGHEIGHAFDPISQSMDPGGGKEEWMSSRSRRDYQARIDCVIRLYDATGVRIDTNYSVATLNENFADILGLQIALAALESDPCVRLDAESPLKGFTNRQLFYVSFCNQYCAH</sequence>
<dbReference type="KEGG" id="isc:8028645"/>